<dbReference type="PANTHER" id="PTHR35841:SF1">
    <property type="entry name" value="PHOSPHONATES-BINDING PERIPLASMIC PROTEIN"/>
    <property type="match status" value="1"/>
</dbReference>
<dbReference type="PROSITE" id="PS51257">
    <property type="entry name" value="PROKAR_LIPOPROTEIN"/>
    <property type="match status" value="1"/>
</dbReference>
<sequence>MSLLRTSLAVGALLALTAACGASDATSRAEGMPETLVLAAIPAENSTDLKAGYEPLIKLLEKETGATVEFKQASDYAGVVEGMIAGNVDIAFFGPFAYVIATTNGAKIQPLGAVTAAKGQPAGYHSYGLTQGSNTAINDLKDFAGKSVCFVDPGSTSGFLYPSAGLISAGVIKSSVEADLTAGLKPVYAGGHDASALAIKNGDCEAGFAMESMVDKTLPEKGELKAGDLKQVWKSETIAGSLFAARTDLGPAALATLTQVMTKKANADHLLSQRLCEGECLITDEDAWGVVPAADADYDGVREVCAVTKSDKCKG</sequence>
<dbReference type="InterPro" id="IPR005770">
    <property type="entry name" value="PhnD"/>
</dbReference>
<reference evidence="5" key="1">
    <citation type="journal article" date="2019" name="Int. J. Syst. Evol. Microbiol.">
        <title>The Global Catalogue of Microorganisms (GCM) 10K type strain sequencing project: providing services to taxonomists for standard genome sequencing and annotation.</title>
        <authorList>
            <consortium name="The Broad Institute Genomics Platform"/>
            <consortium name="The Broad Institute Genome Sequencing Center for Infectious Disease"/>
            <person name="Wu L."/>
            <person name="Ma J."/>
        </authorList>
    </citation>
    <scope>NUCLEOTIDE SEQUENCE [LARGE SCALE GENOMIC DNA]</scope>
    <source>
        <strain evidence="5">JCM 17388</strain>
    </source>
</reference>
<accession>A0ABP8BDD2</accession>
<keyword evidence="2 3" id="KW-0732">Signal</keyword>
<dbReference type="RefSeq" id="WP_344921767.1">
    <property type="nucleotide sequence ID" value="NZ_BAABAQ010000013.1"/>
</dbReference>
<feature type="signal peptide" evidence="3">
    <location>
        <begin position="1"/>
        <end position="21"/>
    </location>
</feature>
<dbReference type="CDD" id="cd01071">
    <property type="entry name" value="PBP2_PhnD_like"/>
    <property type="match status" value="1"/>
</dbReference>
<keyword evidence="5" id="KW-1185">Reference proteome</keyword>
<comment type="similarity">
    <text evidence="1">Belongs to the phosphate/phosphite/phosphonate binding protein family.</text>
</comment>
<evidence type="ECO:0000313" key="5">
    <source>
        <dbReference type="Proteomes" id="UP001501251"/>
    </source>
</evidence>
<dbReference type="Proteomes" id="UP001501251">
    <property type="component" value="Unassembled WGS sequence"/>
</dbReference>
<protein>
    <submittedName>
        <fullName evidence="4">Phosphate/phosphite/phosphonate ABC transporter substrate-binding protein</fullName>
    </submittedName>
</protein>
<organism evidence="4 5">
    <name type="scientific">Streptosporangium oxazolinicum</name>
    <dbReference type="NCBI Taxonomy" id="909287"/>
    <lineage>
        <taxon>Bacteria</taxon>
        <taxon>Bacillati</taxon>
        <taxon>Actinomycetota</taxon>
        <taxon>Actinomycetes</taxon>
        <taxon>Streptosporangiales</taxon>
        <taxon>Streptosporangiaceae</taxon>
        <taxon>Streptosporangium</taxon>
    </lineage>
</organism>
<evidence type="ECO:0000256" key="1">
    <source>
        <dbReference type="ARBA" id="ARBA00007162"/>
    </source>
</evidence>
<dbReference type="NCBIfam" id="TIGR01098">
    <property type="entry name" value="3A0109s03R"/>
    <property type="match status" value="1"/>
</dbReference>
<dbReference type="PANTHER" id="PTHR35841">
    <property type="entry name" value="PHOSPHONATES-BINDING PERIPLASMIC PROTEIN"/>
    <property type="match status" value="1"/>
</dbReference>
<dbReference type="EMBL" id="BAABAQ010000013">
    <property type="protein sequence ID" value="GAA4204152.1"/>
    <property type="molecule type" value="Genomic_DNA"/>
</dbReference>
<evidence type="ECO:0000256" key="2">
    <source>
        <dbReference type="ARBA" id="ARBA00022729"/>
    </source>
</evidence>
<dbReference type="Pfam" id="PF12974">
    <property type="entry name" value="Phosphonate-bd"/>
    <property type="match status" value="1"/>
</dbReference>
<name>A0ABP8BDD2_9ACTN</name>
<feature type="chain" id="PRO_5045117217" evidence="3">
    <location>
        <begin position="22"/>
        <end position="315"/>
    </location>
</feature>
<dbReference type="Gene3D" id="3.40.190.10">
    <property type="entry name" value="Periplasmic binding protein-like II"/>
    <property type="match status" value="2"/>
</dbReference>
<gene>
    <name evidence="4" type="ORF">GCM10022252_62860</name>
</gene>
<evidence type="ECO:0000313" key="4">
    <source>
        <dbReference type="EMBL" id="GAA4204152.1"/>
    </source>
</evidence>
<proteinExistence type="inferred from homology"/>
<evidence type="ECO:0000256" key="3">
    <source>
        <dbReference type="SAM" id="SignalP"/>
    </source>
</evidence>
<dbReference type="SUPFAM" id="SSF53850">
    <property type="entry name" value="Periplasmic binding protein-like II"/>
    <property type="match status" value="1"/>
</dbReference>
<comment type="caution">
    <text evidence="4">The sequence shown here is derived from an EMBL/GenBank/DDBJ whole genome shotgun (WGS) entry which is preliminary data.</text>
</comment>